<proteinExistence type="predicted"/>
<organism evidence="1 2">
    <name type="scientific">Gigaspora margarita</name>
    <dbReference type="NCBI Taxonomy" id="4874"/>
    <lineage>
        <taxon>Eukaryota</taxon>
        <taxon>Fungi</taxon>
        <taxon>Fungi incertae sedis</taxon>
        <taxon>Mucoromycota</taxon>
        <taxon>Glomeromycotina</taxon>
        <taxon>Glomeromycetes</taxon>
        <taxon>Diversisporales</taxon>
        <taxon>Gigasporaceae</taxon>
        <taxon>Gigaspora</taxon>
    </lineage>
</organism>
<dbReference type="Proteomes" id="UP000789901">
    <property type="component" value="Unassembled WGS sequence"/>
</dbReference>
<evidence type="ECO:0000313" key="2">
    <source>
        <dbReference type="Proteomes" id="UP000789901"/>
    </source>
</evidence>
<sequence length="52" mass="5991">MVKSKICDWRSLDDNPIQIRVATVATLKRLLPTAITFGVKIKLLNIYWYAVN</sequence>
<evidence type="ECO:0000313" key="1">
    <source>
        <dbReference type="EMBL" id="CAG8736639.1"/>
    </source>
</evidence>
<dbReference type="EMBL" id="CAJVQB010010104">
    <property type="protein sequence ID" value="CAG8736639.1"/>
    <property type="molecule type" value="Genomic_DNA"/>
</dbReference>
<gene>
    <name evidence="1" type="ORF">GMARGA_LOCUS14934</name>
</gene>
<protein>
    <submittedName>
        <fullName evidence="1">10949_t:CDS:1</fullName>
    </submittedName>
</protein>
<comment type="caution">
    <text evidence="1">The sequence shown here is derived from an EMBL/GenBank/DDBJ whole genome shotgun (WGS) entry which is preliminary data.</text>
</comment>
<name>A0ABN7V6C1_GIGMA</name>
<reference evidence="1 2" key="1">
    <citation type="submission" date="2021-06" db="EMBL/GenBank/DDBJ databases">
        <authorList>
            <person name="Kallberg Y."/>
            <person name="Tangrot J."/>
            <person name="Rosling A."/>
        </authorList>
    </citation>
    <scope>NUCLEOTIDE SEQUENCE [LARGE SCALE GENOMIC DNA]</scope>
    <source>
        <strain evidence="1 2">120-4 pot B 10/14</strain>
    </source>
</reference>
<keyword evidence="2" id="KW-1185">Reference proteome</keyword>
<accession>A0ABN7V6C1</accession>